<organism evidence="3 4">
    <name type="scientific">Pseudocitrobacter vendiensis</name>
    <dbReference type="NCBI Taxonomy" id="2488306"/>
    <lineage>
        <taxon>Bacteria</taxon>
        <taxon>Pseudomonadati</taxon>
        <taxon>Pseudomonadota</taxon>
        <taxon>Gammaproteobacteria</taxon>
        <taxon>Enterobacterales</taxon>
        <taxon>Enterobacteriaceae</taxon>
        <taxon>Pseudocitrobacter</taxon>
    </lineage>
</organism>
<protein>
    <submittedName>
        <fullName evidence="3">Gly-zipper-Omp domain-containing protein</fullName>
    </submittedName>
</protein>
<proteinExistence type="predicted"/>
<comment type="caution">
    <text evidence="3">The sequence shown here is derived from an EMBL/GenBank/DDBJ whole genome shotgun (WGS) entry which is preliminary data.</text>
</comment>
<dbReference type="InterPro" id="IPR039567">
    <property type="entry name" value="Gly-zipper"/>
</dbReference>
<reference evidence="3" key="1">
    <citation type="submission" date="2022-05" db="EMBL/GenBank/DDBJ databases">
        <authorList>
            <person name="Blom J."/>
        </authorList>
    </citation>
    <scope>NUCLEOTIDE SEQUENCE</scope>
    <source>
        <strain evidence="3">Type strain: CPO20170097</strain>
    </source>
</reference>
<evidence type="ECO:0000313" key="3">
    <source>
        <dbReference type="EMBL" id="CAH6672716.1"/>
    </source>
</evidence>
<dbReference type="EMBL" id="CALSBS010000070">
    <property type="protein sequence ID" value="CAH6672716.1"/>
    <property type="molecule type" value="Genomic_DNA"/>
</dbReference>
<evidence type="ECO:0000259" key="2">
    <source>
        <dbReference type="Pfam" id="PF13488"/>
    </source>
</evidence>
<gene>
    <name evidence="3" type="ORF">FBBNIHIM_26355</name>
</gene>
<dbReference type="Proteomes" id="UP001152651">
    <property type="component" value="Unassembled WGS sequence"/>
</dbReference>
<accession>A0ABN8TIG1</accession>
<dbReference type="RefSeq" id="WP_036969363.1">
    <property type="nucleotide sequence ID" value="NZ_CALSBS010000070.1"/>
</dbReference>
<name>A0ABN8TIG1_9ENTR</name>
<dbReference type="Pfam" id="PF13488">
    <property type="entry name" value="Gly-zipper_Omp"/>
    <property type="match status" value="1"/>
</dbReference>
<keyword evidence="1" id="KW-1133">Transmembrane helix</keyword>
<feature type="transmembrane region" description="Helical" evidence="1">
    <location>
        <begin position="38"/>
        <end position="67"/>
    </location>
</feature>
<keyword evidence="4" id="KW-1185">Reference proteome</keyword>
<feature type="domain" description="Glycine zipper" evidence="2">
    <location>
        <begin position="37"/>
        <end position="74"/>
    </location>
</feature>
<evidence type="ECO:0000256" key="1">
    <source>
        <dbReference type="SAM" id="Phobius"/>
    </source>
</evidence>
<keyword evidence="1" id="KW-0472">Membrane</keyword>
<keyword evidence="1" id="KW-0812">Transmembrane</keyword>
<sequence>MMKIDRLVRVTKKENSNGSSSTELEWEPGSKKEILKGAAAGAALGSIVPVIGTGIGAAIGGTLGLIFGKSEEKKDSK</sequence>
<evidence type="ECO:0000313" key="4">
    <source>
        <dbReference type="Proteomes" id="UP001152651"/>
    </source>
</evidence>